<dbReference type="AlphaFoldDB" id="A0A5C1AF54"/>
<protein>
    <submittedName>
        <fullName evidence="1">Uncharacterized protein</fullName>
    </submittedName>
</protein>
<reference evidence="2" key="1">
    <citation type="submission" date="2019-08" db="EMBL/GenBank/DDBJ databases">
        <title>Limnoglobus roseus gen. nov., sp. nov., a novel freshwater planctomycete with a giant genome from the family Gemmataceae.</title>
        <authorList>
            <person name="Kulichevskaya I.S."/>
            <person name="Naumoff D.G."/>
            <person name="Miroshnikov K."/>
            <person name="Ivanova A."/>
            <person name="Philippov D.A."/>
            <person name="Hakobyan A."/>
            <person name="Rijpstra I.C."/>
            <person name="Sinninghe Damste J.S."/>
            <person name="Liesack W."/>
            <person name="Dedysh S.N."/>
        </authorList>
    </citation>
    <scope>NUCLEOTIDE SEQUENCE [LARGE SCALE GENOMIC DNA]</scope>
    <source>
        <strain evidence="2">PX52</strain>
    </source>
</reference>
<dbReference type="KEGG" id="lrs:PX52LOC_02561"/>
<gene>
    <name evidence="1" type="ORF">PX52LOC_02561</name>
</gene>
<dbReference type="Proteomes" id="UP000324974">
    <property type="component" value="Chromosome"/>
</dbReference>
<evidence type="ECO:0000313" key="1">
    <source>
        <dbReference type="EMBL" id="QEL15628.1"/>
    </source>
</evidence>
<proteinExistence type="predicted"/>
<dbReference type="EMBL" id="CP042425">
    <property type="protein sequence ID" value="QEL15628.1"/>
    <property type="molecule type" value="Genomic_DNA"/>
</dbReference>
<dbReference type="RefSeq" id="WP_149110424.1">
    <property type="nucleotide sequence ID" value="NZ_CP042425.1"/>
</dbReference>
<sequence>MSSILEALIDQNKVLPPQSEVPVPELGEGQVIHLCPIGMATALRLNEMQEGGKSGAEIARALLPAVICRPDGTPFFTAAKPPTEAQQAALDRIPLPVAVRVVDQAIKGMEAMREAAKKSSPETAG</sequence>
<name>A0A5C1AF54_9BACT</name>
<accession>A0A5C1AF54</accession>
<evidence type="ECO:0000313" key="2">
    <source>
        <dbReference type="Proteomes" id="UP000324974"/>
    </source>
</evidence>
<keyword evidence="2" id="KW-1185">Reference proteome</keyword>
<organism evidence="1 2">
    <name type="scientific">Limnoglobus roseus</name>
    <dbReference type="NCBI Taxonomy" id="2598579"/>
    <lineage>
        <taxon>Bacteria</taxon>
        <taxon>Pseudomonadati</taxon>
        <taxon>Planctomycetota</taxon>
        <taxon>Planctomycetia</taxon>
        <taxon>Gemmatales</taxon>
        <taxon>Gemmataceae</taxon>
        <taxon>Limnoglobus</taxon>
    </lineage>
</organism>